<dbReference type="AlphaFoldDB" id="A0A0B6YSZ6"/>
<gene>
    <name evidence="1" type="primary">ORF35707</name>
</gene>
<evidence type="ECO:0000313" key="1">
    <source>
        <dbReference type="EMBL" id="CEK59257.1"/>
    </source>
</evidence>
<dbReference type="EMBL" id="HACG01012392">
    <property type="protein sequence ID" value="CEK59257.1"/>
    <property type="molecule type" value="Transcribed_RNA"/>
</dbReference>
<proteinExistence type="predicted"/>
<organism evidence="1">
    <name type="scientific">Arion vulgaris</name>
    <dbReference type="NCBI Taxonomy" id="1028688"/>
    <lineage>
        <taxon>Eukaryota</taxon>
        <taxon>Metazoa</taxon>
        <taxon>Spiralia</taxon>
        <taxon>Lophotrochozoa</taxon>
        <taxon>Mollusca</taxon>
        <taxon>Gastropoda</taxon>
        <taxon>Heterobranchia</taxon>
        <taxon>Euthyneura</taxon>
        <taxon>Panpulmonata</taxon>
        <taxon>Eupulmonata</taxon>
        <taxon>Stylommatophora</taxon>
        <taxon>Helicina</taxon>
        <taxon>Arionoidea</taxon>
        <taxon>Arionidae</taxon>
        <taxon>Arion</taxon>
    </lineage>
</organism>
<protein>
    <submittedName>
        <fullName evidence="1">Uncharacterized protein</fullName>
    </submittedName>
</protein>
<feature type="non-terminal residue" evidence="1">
    <location>
        <position position="1"/>
    </location>
</feature>
<accession>A0A0B6YSZ6</accession>
<name>A0A0B6YSZ6_9EUPU</name>
<reference evidence="1" key="1">
    <citation type="submission" date="2014-12" db="EMBL/GenBank/DDBJ databases">
        <title>Insight into the proteome of Arion vulgaris.</title>
        <authorList>
            <person name="Aradska J."/>
            <person name="Bulat T."/>
            <person name="Smidak R."/>
            <person name="Sarate P."/>
            <person name="Gangsoo J."/>
            <person name="Sialana F."/>
            <person name="Bilban M."/>
            <person name="Lubec G."/>
        </authorList>
    </citation>
    <scope>NUCLEOTIDE SEQUENCE</scope>
    <source>
        <tissue evidence="1">Skin</tissue>
    </source>
</reference>
<sequence>NGNAAYDINMKMIMFSHEVGASHSVLESFGAVIGMPSMHHTTYQTHDKKSYRYVHIY</sequence>